<dbReference type="AlphaFoldDB" id="A0A1I1MDW6"/>
<dbReference type="NCBIfam" id="TIGR00159">
    <property type="entry name" value="diadenylate cyclase CdaA"/>
    <property type="match status" value="1"/>
</dbReference>
<dbReference type="STRING" id="927664.SAMN05421780_110137"/>
<accession>A0A1I1MDW6</accession>
<feature type="transmembrane region" description="Helical" evidence="10">
    <location>
        <begin position="35"/>
        <end position="53"/>
    </location>
</feature>
<dbReference type="InterPro" id="IPR034701">
    <property type="entry name" value="CdaA"/>
</dbReference>
<comment type="subunit">
    <text evidence="10">Probably a homodimer.</text>
</comment>
<keyword evidence="9 10" id="KW-0472">Membrane</keyword>
<comment type="caution">
    <text evidence="10">Lacks conserved residue(s) required for the propagation of feature annotation.</text>
</comment>
<feature type="transmembrane region" description="Helical" evidence="10">
    <location>
        <begin position="6"/>
        <end position="28"/>
    </location>
</feature>
<dbReference type="Gene3D" id="3.40.1700.10">
    <property type="entry name" value="DNA integrity scanning protein, DisA, N-terminal domain"/>
    <property type="match status" value="1"/>
</dbReference>
<dbReference type="HAMAP" id="MF_01499">
    <property type="entry name" value="DacA"/>
    <property type="match status" value="1"/>
</dbReference>
<dbReference type="PANTHER" id="PTHR34185:SF1">
    <property type="entry name" value="DIADENYLATE CYCLASE"/>
    <property type="match status" value="1"/>
</dbReference>
<keyword evidence="2 10" id="KW-1003">Cell membrane</keyword>
<evidence type="ECO:0000256" key="7">
    <source>
        <dbReference type="ARBA" id="ARBA00022840"/>
    </source>
</evidence>
<comment type="function">
    <text evidence="10">Catalyzes the condensation of 2 ATP molecules into cyclic di-AMP (c-di-AMP), a second messenger used to regulate differing processes in different bacteria.</text>
</comment>
<keyword evidence="3 10" id="KW-0808">Transferase</keyword>
<dbReference type="InterPro" id="IPR003390">
    <property type="entry name" value="DNA_integrity_scan_DisA_N"/>
</dbReference>
<dbReference type="GO" id="GO:0106408">
    <property type="term" value="F:diadenylate cyclase activity"/>
    <property type="evidence" value="ECO:0007669"/>
    <property type="project" value="UniProtKB-EC"/>
</dbReference>
<dbReference type="Pfam" id="PF19293">
    <property type="entry name" value="CdaA_N"/>
    <property type="match status" value="1"/>
</dbReference>
<name>A0A1I1MDW6_9BACT</name>
<evidence type="ECO:0000256" key="5">
    <source>
        <dbReference type="ARBA" id="ARBA00022695"/>
    </source>
</evidence>
<dbReference type="PROSITE" id="PS51794">
    <property type="entry name" value="DAC"/>
    <property type="match status" value="1"/>
</dbReference>
<dbReference type="Proteomes" id="UP000199514">
    <property type="component" value="Unassembled WGS sequence"/>
</dbReference>
<keyword evidence="7 10" id="KW-0067">ATP-binding</keyword>
<organism evidence="12 13">
    <name type="scientific">Flexibacter flexilis DSM 6793</name>
    <dbReference type="NCBI Taxonomy" id="927664"/>
    <lineage>
        <taxon>Bacteria</taxon>
        <taxon>Pseudomonadati</taxon>
        <taxon>Bacteroidota</taxon>
        <taxon>Cytophagia</taxon>
        <taxon>Cytophagales</taxon>
        <taxon>Flexibacteraceae</taxon>
        <taxon>Flexibacter</taxon>
    </lineage>
</organism>
<evidence type="ECO:0000256" key="10">
    <source>
        <dbReference type="HAMAP-Rule" id="MF_01499"/>
    </source>
</evidence>
<dbReference type="GO" id="GO:0005524">
    <property type="term" value="F:ATP binding"/>
    <property type="evidence" value="ECO:0007669"/>
    <property type="project" value="UniProtKB-UniRule"/>
</dbReference>
<comment type="similarity">
    <text evidence="10">Belongs to the adenylate cyclase family. DacA/CdaA subfamily.</text>
</comment>
<gene>
    <name evidence="10" type="primary">dacA</name>
    <name evidence="12" type="ORF">SAMN05421780_110137</name>
</gene>
<dbReference type="EC" id="2.7.7.85" evidence="10"/>
<feature type="transmembrane region" description="Helical" evidence="10">
    <location>
        <begin position="59"/>
        <end position="80"/>
    </location>
</feature>
<evidence type="ECO:0000256" key="4">
    <source>
        <dbReference type="ARBA" id="ARBA00022692"/>
    </source>
</evidence>
<keyword evidence="6 10" id="KW-0547">Nucleotide-binding</keyword>
<dbReference type="InterPro" id="IPR050338">
    <property type="entry name" value="DisA"/>
</dbReference>
<feature type="domain" description="DAC" evidence="11">
    <location>
        <begin position="81"/>
        <end position="247"/>
    </location>
</feature>
<dbReference type="EMBL" id="FOLE01000010">
    <property type="protein sequence ID" value="SFC83336.1"/>
    <property type="molecule type" value="Genomic_DNA"/>
</dbReference>
<dbReference type="InterPro" id="IPR036888">
    <property type="entry name" value="DNA_integrity_DisA_N_sf"/>
</dbReference>
<dbReference type="RefSeq" id="WP_177199961.1">
    <property type="nucleotide sequence ID" value="NZ_FOLE01000010.1"/>
</dbReference>
<dbReference type="Pfam" id="PF02457">
    <property type="entry name" value="DAC"/>
    <property type="match status" value="1"/>
</dbReference>
<dbReference type="GO" id="GO:0006171">
    <property type="term" value="P:cAMP biosynthetic process"/>
    <property type="evidence" value="ECO:0007669"/>
    <property type="project" value="InterPro"/>
</dbReference>
<dbReference type="InterPro" id="IPR045585">
    <property type="entry name" value="CdaA_N"/>
</dbReference>
<evidence type="ECO:0000256" key="3">
    <source>
        <dbReference type="ARBA" id="ARBA00022679"/>
    </source>
</evidence>
<keyword evidence="8 10" id="KW-1133">Transmembrane helix</keyword>
<evidence type="ECO:0000256" key="1">
    <source>
        <dbReference type="ARBA" id="ARBA00000877"/>
    </source>
</evidence>
<evidence type="ECO:0000313" key="12">
    <source>
        <dbReference type="EMBL" id="SFC83336.1"/>
    </source>
</evidence>
<dbReference type="SUPFAM" id="SSF143597">
    <property type="entry name" value="YojJ-like"/>
    <property type="match status" value="1"/>
</dbReference>
<comment type="catalytic activity">
    <reaction evidence="1 10">
        <text>2 ATP = 3',3'-c-di-AMP + 2 diphosphate</text>
        <dbReference type="Rhea" id="RHEA:35655"/>
        <dbReference type="ChEBI" id="CHEBI:30616"/>
        <dbReference type="ChEBI" id="CHEBI:33019"/>
        <dbReference type="ChEBI" id="CHEBI:71500"/>
        <dbReference type="EC" id="2.7.7.85"/>
    </reaction>
</comment>
<evidence type="ECO:0000256" key="2">
    <source>
        <dbReference type="ARBA" id="ARBA00022475"/>
    </source>
</evidence>
<proteinExistence type="inferred from homology"/>
<dbReference type="GO" id="GO:0004016">
    <property type="term" value="F:adenylate cyclase activity"/>
    <property type="evidence" value="ECO:0007669"/>
    <property type="project" value="UniProtKB-UniRule"/>
</dbReference>
<evidence type="ECO:0000256" key="6">
    <source>
        <dbReference type="ARBA" id="ARBA00022741"/>
    </source>
</evidence>
<dbReference type="InterPro" id="IPR014046">
    <property type="entry name" value="C-di-AMP_synthase"/>
</dbReference>
<dbReference type="PIRSF" id="PIRSF004793">
    <property type="entry name" value="UCP004793"/>
    <property type="match status" value="1"/>
</dbReference>
<evidence type="ECO:0000313" key="13">
    <source>
        <dbReference type="Proteomes" id="UP000199514"/>
    </source>
</evidence>
<keyword evidence="4 10" id="KW-0812">Transmembrane</keyword>
<evidence type="ECO:0000256" key="8">
    <source>
        <dbReference type="ARBA" id="ARBA00022989"/>
    </source>
</evidence>
<dbReference type="PANTHER" id="PTHR34185">
    <property type="entry name" value="DIADENYLATE CYCLASE"/>
    <property type="match status" value="1"/>
</dbReference>
<sequence>MIRIGFLEISWIDVVDVLLVSYLIYRFYKLIRGSVAVRIFTGIISIYLLYLIVKSVGMELLTAILGQFIGLGMVAALILFQPEIRKFLLSVGRTSFFKSGILNGSLLSPDPLGTDLNIEAIVTAVSEMSATRTGALLVLGKRSELQQYMDTGNTLDATISARLILSIFYKNSPMHDGAAIITSNKLRSAGCILPLTDNMDLPPHLGLRHRAGIGVTELTDSLVIIVSEETGIVSIARSGKLSALSGPNTLREKLQEYAM</sequence>
<evidence type="ECO:0000256" key="9">
    <source>
        <dbReference type="ARBA" id="ARBA00023136"/>
    </source>
</evidence>
<keyword evidence="13" id="KW-1185">Reference proteome</keyword>
<reference evidence="12 13" key="1">
    <citation type="submission" date="2016-10" db="EMBL/GenBank/DDBJ databases">
        <authorList>
            <person name="de Groot N.N."/>
        </authorList>
    </citation>
    <scope>NUCLEOTIDE SEQUENCE [LARGE SCALE GENOMIC DNA]</scope>
    <source>
        <strain evidence="12 13">DSM 6793</strain>
    </source>
</reference>
<protein>
    <recommendedName>
        <fullName evidence="10">Diadenylate cyclase</fullName>
        <shortName evidence="10">DAC</shortName>
        <ecNumber evidence="10">2.7.7.85</ecNumber>
    </recommendedName>
    <alternativeName>
        <fullName evidence="10">Cyclic-di-AMP synthase</fullName>
        <shortName evidence="10">c-di-AMP synthase</shortName>
    </alternativeName>
</protein>
<keyword evidence="5 10" id="KW-0548">Nucleotidyltransferase</keyword>
<evidence type="ECO:0000259" key="11">
    <source>
        <dbReference type="PROSITE" id="PS51794"/>
    </source>
</evidence>